<feature type="transmembrane region" description="Helical" evidence="6">
    <location>
        <begin position="12"/>
        <end position="36"/>
    </location>
</feature>
<dbReference type="PANTHER" id="PTHR42770:SF16">
    <property type="entry name" value="AMINO ACID PERMEASE"/>
    <property type="match status" value="1"/>
</dbReference>
<organism evidence="7 8">
    <name type="scientific">Acinetobacter terrae</name>
    <dbReference type="NCBI Taxonomy" id="2731247"/>
    <lineage>
        <taxon>Bacteria</taxon>
        <taxon>Pseudomonadati</taxon>
        <taxon>Pseudomonadota</taxon>
        <taxon>Gammaproteobacteria</taxon>
        <taxon>Moraxellales</taxon>
        <taxon>Moraxellaceae</taxon>
        <taxon>Acinetobacter</taxon>
        <taxon>Acinetobacter Taxon 24</taxon>
    </lineage>
</organism>
<evidence type="ECO:0000256" key="3">
    <source>
        <dbReference type="ARBA" id="ARBA00022692"/>
    </source>
</evidence>
<gene>
    <name evidence="7" type="ORF">E0H85_15750</name>
</gene>
<dbReference type="AlphaFoldDB" id="A0A4R0EEW9"/>
<evidence type="ECO:0000313" key="7">
    <source>
        <dbReference type="EMBL" id="TCB54790.1"/>
    </source>
</evidence>
<dbReference type="Pfam" id="PF13520">
    <property type="entry name" value="AA_permease_2"/>
    <property type="match status" value="1"/>
</dbReference>
<feature type="transmembrane region" description="Helical" evidence="6">
    <location>
        <begin position="437"/>
        <end position="455"/>
    </location>
</feature>
<name>A0A4R0EEW9_9GAMM</name>
<feature type="transmembrane region" description="Helical" evidence="6">
    <location>
        <begin position="291"/>
        <end position="312"/>
    </location>
</feature>
<feature type="transmembrane region" description="Helical" evidence="6">
    <location>
        <begin position="236"/>
        <end position="253"/>
    </location>
</feature>
<dbReference type="Proteomes" id="UP000291380">
    <property type="component" value="Unassembled WGS sequence"/>
</dbReference>
<keyword evidence="3 6" id="KW-0812">Transmembrane</keyword>
<feature type="transmembrane region" description="Helical" evidence="6">
    <location>
        <begin position="192"/>
        <end position="216"/>
    </location>
</feature>
<feature type="transmembrane region" description="Helical" evidence="6">
    <location>
        <begin position="159"/>
        <end position="180"/>
    </location>
</feature>
<keyword evidence="4 6" id="KW-1133">Transmembrane helix</keyword>
<dbReference type="GO" id="GO:0005886">
    <property type="term" value="C:plasma membrane"/>
    <property type="evidence" value="ECO:0007669"/>
    <property type="project" value="UniProtKB-SubCell"/>
</dbReference>
<proteinExistence type="predicted"/>
<reference evidence="7 8" key="1">
    <citation type="submission" date="2019-02" db="EMBL/GenBank/DDBJ databases">
        <title>High diversity of culturable Acinetobacter species in natural soil and water ecosystems.</title>
        <authorList>
            <person name="Radolfova-Krizova L."/>
            <person name="Nemec A."/>
        </authorList>
    </citation>
    <scope>NUCLEOTIDE SEQUENCE [LARGE SCALE GENOMIC DNA]</scope>
    <source>
        <strain evidence="7 8">ANC 4281</strain>
    </source>
</reference>
<dbReference type="PANTHER" id="PTHR42770">
    <property type="entry name" value="AMINO ACID TRANSPORTER-RELATED"/>
    <property type="match status" value="1"/>
</dbReference>
<feature type="transmembrane region" description="Helical" evidence="6">
    <location>
        <begin position="132"/>
        <end position="150"/>
    </location>
</feature>
<feature type="transmembrane region" description="Helical" evidence="6">
    <location>
        <begin position="406"/>
        <end position="425"/>
    </location>
</feature>
<feature type="transmembrane region" description="Helical" evidence="6">
    <location>
        <begin position="48"/>
        <end position="71"/>
    </location>
</feature>
<feature type="transmembrane region" description="Helical" evidence="6">
    <location>
        <begin position="92"/>
        <end position="112"/>
    </location>
</feature>
<dbReference type="InterPro" id="IPR002293">
    <property type="entry name" value="AA/rel_permease1"/>
</dbReference>
<accession>A0A4R0EEW9</accession>
<dbReference type="InterPro" id="IPR050367">
    <property type="entry name" value="APC_superfamily"/>
</dbReference>
<evidence type="ECO:0000256" key="5">
    <source>
        <dbReference type="ARBA" id="ARBA00023136"/>
    </source>
</evidence>
<keyword evidence="5 6" id="KW-0472">Membrane</keyword>
<feature type="transmembrane region" description="Helical" evidence="6">
    <location>
        <begin position="367"/>
        <end position="394"/>
    </location>
</feature>
<comment type="caution">
    <text evidence="7">The sequence shown here is derived from an EMBL/GenBank/DDBJ whole genome shotgun (WGS) entry which is preliminary data.</text>
</comment>
<evidence type="ECO:0000256" key="6">
    <source>
        <dbReference type="SAM" id="Phobius"/>
    </source>
</evidence>
<dbReference type="EMBL" id="SJOA01000031">
    <property type="protein sequence ID" value="TCB54790.1"/>
    <property type="molecule type" value="Genomic_DNA"/>
</dbReference>
<evidence type="ECO:0000313" key="8">
    <source>
        <dbReference type="Proteomes" id="UP000291380"/>
    </source>
</evidence>
<dbReference type="PIRSF" id="PIRSF006060">
    <property type="entry name" value="AA_transporter"/>
    <property type="match status" value="1"/>
</dbReference>
<dbReference type="GO" id="GO:0022857">
    <property type="term" value="F:transmembrane transporter activity"/>
    <property type="evidence" value="ECO:0007669"/>
    <property type="project" value="InterPro"/>
</dbReference>
<evidence type="ECO:0000256" key="4">
    <source>
        <dbReference type="ARBA" id="ARBA00022989"/>
    </source>
</evidence>
<keyword evidence="2" id="KW-1003">Cell membrane</keyword>
<sequence length="475" mass="51829">MYMSEKKNTQLSGSLGVTSIVLMVVATAAPLTVMVANTPLIITMGNGAGAAFDALLATLIMFLFAVGFVAMSKYISNAGAFYSYIQKGLGRTLGLGSATLAWISYFLILVALETYMGVAFSDLLKNLAGINVPWWVMTLACMLTIGFLGYRHIELSSKFLAIALVLEIAVVILVDLFVFAERGLTGMDIEAFHPATIMSGSPGLGIMFAIYCFIGFEATVIFREEAKDPDRTIPKATYIAVLGVGLFYIISMWCEVTVIGSSNIVNFATTHGESTYLLIAQQYLGTLSKDVILVLLVTSLFACALSLHNIVVRYQYVLGKYDVLPKQLAYIHEKYKSPYMSSFVQTASSITLFIFLLILELDPVTNIYAWGATTGTLGYMTILSLTCISVIVFFRRNKNGNFWKTLLAPSLGLIGLLFCLWIAIVNLPSLIGSESTLIAQIIICVLIAAFSLGVVKAKIMKSRKPQLFEQLKELA</sequence>
<comment type="subcellular location">
    <subcellularLocation>
        <location evidence="1">Cell membrane</location>
        <topology evidence="1">Multi-pass membrane protein</topology>
    </subcellularLocation>
</comment>
<feature type="transmembrane region" description="Helical" evidence="6">
    <location>
        <begin position="343"/>
        <end position="361"/>
    </location>
</feature>
<evidence type="ECO:0000256" key="2">
    <source>
        <dbReference type="ARBA" id="ARBA00022475"/>
    </source>
</evidence>
<evidence type="ECO:0000256" key="1">
    <source>
        <dbReference type="ARBA" id="ARBA00004651"/>
    </source>
</evidence>
<dbReference type="Gene3D" id="1.20.1740.10">
    <property type="entry name" value="Amino acid/polyamine transporter I"/>
    <property type="match status" value="1"/>
</dbReference>
<protein>
    <submittedName>
        <fullName evidence="7">APC family permease</fullName>
    </submittedName>
</protein>
<dbReference type="OrthoDB" id="9804700at2"/>